<keyword evidence="1" id="KW-0732">Signal</keyword>
<evidence type="ECO:0000313" key="2">
    <source>
        <dbReference type="EMBL" id="MCG2670021.1"/>
    </source>
</evidence>
<dbReference type="Proteomes" id="UP001139012">
    <property type="component" value="Unassembled WGS sequence"/>
</dbReference>
<feature type="chain" id="PRO_5045838339" evidence="1">
    <location>
        <begin position="22"/>
        <end position="250"/>
    </location>
</feature>
<name>A0ABS9LSN6_9BRAD</name>
<evidence type="ECO:0000313" key="3">
    <source>
        <dbReference type="Proteomes" id="UP001139012"/>
    </source>
</evidence>
<dbReference type="EMBL" id="JAKLUA010000008">
    <property type="protein sequence ID" value="MCG2670021.1"/>
    <property type="molecule type" value="Genomic_DNA"/>
</dbReference>
<keyword evidence="3" id="KW-1185">Reference proteome</keyword>
<reference evidence="2" key="1">
    <citation type="submission" date="2022-01" db="EMBL/GenBank/DDBJ databases">
        <title>Genome sequnece data of strain Bradyrhizobium sp. nov.</title>
        <authorList>
            <person name="Zhang J."/>
        </authorList>
    </citation>
    <scope>NUCLEOTIDE SEQUENCE</scope>
    <source>
        <strain evidence="2">WYCCWR 12774</strain>
    </source>
</reference>
<organism evidence="2 3">
    <name type="scientific">Bradyrhizobium zhengyangense</name>
    <dbReference type="NCBI Taxonomy" id="2911009"/>
    <lineage>
        <taxon>Bacteria</taxon>
        <taxon>Pseudomonadati</taxon>
        <taxon>Pseudomonadota</taxon>
        <taxon>Alphaproteobacteria</taxon>
        <taxon>Hyphomicrobiales</taxon>
        <taxon>Nitrobacteraceae</taxon>
        <taxon>Bradyrhizobium</taxon>
    </lineage>
</organism>
<evidence type="ECO:0000256" key="1">
    <source>
        <dbReference type="SAM" id="SignalP"/>
    </source>
</evidence>
<feature type="signal peptide" evidence="1">
    <location>
        <begin position="1"/>
        <end position="21"/>
    </location>
</feature>
<accession>A0ABS9LSN6</accession>
<comment type="caution">
    <text evidence="2">The sequence shown here is derived from an EMBL/GenBank/DDBJ whole genome shotgun (WGS) entry which is preliminary data.</text>
</comment>
<proteinExistence type="predicted"/>
<protein>
    <submittedName>
        <fullName evidence="2">Uncharacterized protein</fullName>
    </submittedName>
</protein>
<gene>
    <name evidence="2" type="ORF">L6637_23935</name>
</gene>
<sequence length="250" mass="27579">MVMPIVRILLVLLAFASPAFAQDGIHELNAARDAAKTFKVYIDGIAKKGQRPDLTRPDVGAMLGHIYDLEALAALPPPEASDMNWLPDWFDAANTTHKLFIFYGAKPGPQPDLAALQRNMIEYGDQYATAISFMIRAMAREAVAMPMFWNELPPEHRTRIREEGITGVRKNSALFILTTVCAAIQGASKPANARLVAASLRDTREIWADFLLPEDRARVIAELADLPKWAPDEIARADLAKFTAALQAVN</sequence>